<reference evidence="1" key="2">
    <citation type="journal article" date="2014" name="ISME J.">
        <title>Microbial stratification in low pH oxic and suboxic macroscopic growths along an acid mine drainage.</title>
        <authorList>
            <person name="Mendez-Garcia C."/>
            <person name="Mesa V."/>
            <person name="Sprenger R.R."/>
            <person name="Richter M."/>
            <person name="Diez M.S."/>
            <person name="Solano J."/>
            <person name="Bargiela R."/>
            <person name="Golyshina O.V."/>
            <person name="Manteca A."/>
            <person name="Ramos J.L."/>
            <person name="Gallego J.R."/>
            <person name="Llorente I."/>
            <person name="Martins Dos Santos V.A."/>
            <person name="Jensen O.N."/>
            <person name="Pelaez A.I."/>
            <person name="Sanchez J."/>
            <person name="Ferrer M."/>
        </authorList>
    </citation>
    <scope>NUCLEOTIDE SEQUENCE</scope>
</reference>
<reference evidence="1" key="1">
    <citation type="submission" date="2013-08" db="EMBL/GenBank/DDBJ databases">
        <authorList>
            <person name="Mendez C."/>
            <person name="Richter M."/>
            <person name="Ferrer M."/>
            <person name="Sanchez J."/>
        </authorList>
    </citation>
    <scope>NUCLEOTIDE SEQUENCE</scope>
</reference>
<dbReference type="SUPFAM" id="SSF53067">
    <property type="entry name" value="Actin-like ATPase domain"/>
    <property type="match status" value="1"/>
</dbReference>
<comment type="caution">
    <text evidence="1">The sequence shown here is derived from an EMBL/GenBank/DDBJ whole genome shotgun (WGS) entry which is preliminary data.</text>
</comment>
<organism evidence="1">
    <name type="scientific">mine drainage metagenome</name>
    <dbReference type="NCBI Taxonomy" id="410659"/>
    <lineage>
        <taxon>unclassified sequences</taxon>
        <taxon>metagenomes</taxon>
        <taxon>ecological metagenomes</taxon>
    </lineage>
</organism>
<dbReference type="InterPro" id="IPR043129">
    <property type="entry name" value="ATPase_NBD"/>
</dbReference>
<dbReference type="AlphaFoldDB" id="T0ZDH9"/>
<gene>
    <name evidence="1" type="ORF">B1A_14705</name>
</gene>
<name>T0ZDH9_9ZZZZ</name>
<proteinExistence type="predicted"/>
<evidence type="ECO:0000313" key="1">
    <source>
        <dbReference type="EMBL" id="EQD46181.1"/>
    </source>
</evidence>
<dbReference type="Gene3D" id="3.30.420.40">
    <property type="match status" value="1"/>
</dbReference>
<feature type="non-terminal residue" evidence="1">
    <location>
        <position position="1"/>
    </location>
</feature>
<sequence>AALARQAHEIGAGLRLIVAALSPEIVYIAGEVTSAWHRYRPTIDKTVRSITIAGTPPAIVPIPDGDLARLRGAAALVFQRRA</sequence>
<protein>
    <submittedName>
        <fullName evidence="1">ROK family protein</fullName>
    </submittedName>
</protein>
<dbReference type="EMBL" id="AUZX01010800">
    <property type="protein sequence ID" value="EQD46181.1"/>
    <property type="molecule type" value="Genomic_DNA"/>
</dbReference>
<accession>T0ZDH9</accession>